<evidence type="ECO:0000313" key="3">
    <source>
        <dbReference type="Proteomes" id="UP000663856"/>
    </source>
</evidence>
<dbReference type="Proteomes" id="UP000663856">
    <property type="component" value="Unassembled WGS sequence"/>
</dbReference>
<feature type="compositionally biased region" description="Polar residues" evidence="1">
    <location>
        <begin position="332"/>
        <end position="343"/>
    </location>
</feature>
<gene>
    <name evidence="2" type="ORF">WKI299_LOCUS35242</name>
</gene>
<evidence type="ECO:0000256" key="1">
    <source>
        <dbReference type="SAM" id="MobiDB-lite"/>
    </source>
</evidence>
<feature type="compositionally biased region" description="Polar residues" evidence="1">
    <location>
        <begin position="259"/>
        <end position="273"/>
    </location>
</feature>
<proteinExistence type="predicted"/>
<organism evidence="2 3">
    <name type="scientific">Rotaria magnacalcarata</name>
    <dbReference type="NCBI Taxonomy" id="392030"/>
    <lineage>
        <taxon>Eukaryota</taxon>
        <taxon>Metazoa</taxon>
        <taxon>Spiralia</taxon>
        <taxon>Gnathifera</taxon>
        <taxon>Rotifera</taxon>
        <taxon>Eurotatoria</taxon>
        <taxon>Bdelloidea</taxon>
        <taxon>Philodinida</taxon>
        <taxon>Philodinidae</taxon>
        <taxon>Rotaria</taxon>
    </lineage>
</organism>
<feature type="region of interest" description="Disordered" evidence="1">
    <location>
        <begin position="418"/>
        <end position="443"/>
    </location>
</feature>
<dbReference type="EMBL" id="CAJNRF010016918">
    <property type="protein sequence ID" value="CAF2215673.1"/>
    <property type="molecule type" value="Genomic_DNA"/>
</dbReference>
<feature type="compositionally biased region" description="Basic residues" evidence="1">
    <location>
        <begin position="275"/>
        <end position="286"/>
    </location>
</feature>
<dbReference type="AlphaFoldDB" id="A0A816ZJ31"/>
<comment type="caution">
    <text evidence="2">The sequence shown here is derived from an EMBL/GenBank/DDBJ whole genome shotgun (WGS) entry which is preliminary data.</text>
</comment>
<sequence length="443" mass="50562">MAHFVNSRWCEGRVLIVGDSRVARLEKKPDDILCANVDFYQRGGIRLSEMITLVDEHLDQNHSVLILLGFIGDETMPHGYNLSATSFATIIKSREDNANTTRMLPLIKEATDRWRLFKAGLTIIWTIPYYLDIVSYNKNIVSPINFTEDLENISRQSSESFVSYVGRLRARWNCKMPDIIYYPLNNTLFQGRPGDILLRSFGGDADYYHFPANQLLDGIHQTPIFTARMWGFLESCVTKEHRRLNPIHVPITAPPVSISVPTETEVQPSTSHNMPRPRRQQRKRRTTPYQPPRQSIRKSIHQRLRDNRWETTSSEEVVYPNATPNRVWRADPSSNRPSTSSGVRATVPPPIVWDYENHQRTMQRATNRLVTLAAEEHMDDLRAFARAVRRRGMAAVEAGEVHVVNQAGRQWASHAMRALSGPSPGQTVPFPDLLNSLPELPPP</sequence>
<evidence type="ECO:0000313" key="2">
    <source>
        <dbReference type="EMBL" id="CAF2215673.1"/>
    </source>
</evidence>
<feature type="region of interest" description="Disordered" evidence="1">
    <location>
        <begin position="254"/>
        <end position="345"/>
    </location>
</feature>
<reference evidence="2" key="1">
    <citation type="submission" date="2021-02" db="EMBL/GenBank/DDBJ databases">
        <authorList>
            <person name="Nowell W R."/>
        </authorList>
    </citation>
    <scope>NUCLEOTIDE SEQUENCE</scope>
</reference>
<protein>
    <submittedName>
        <fullName evidence="2">Uncharacterized protein</fullName>
    </submittedName>
</protein>
<accession>A0A816ZJ31</accession>
<name>A0A816ZJ31_9BILA</name>